<reference evidence="2 3" key="1">
    <citation type="journal article" date="2020" name="ISME J.">
        <title>Uncovering the hidden diversity of litter-decomposition mechanisms in mushroom-forming fungi.</title>
        <authorList>
            <person name="Floudas D."/>
            <person name="Bentzer J."/>
            <person name="Ahren D."/>
            <person name="Johansson T."/>
            <person name="Persson P."/>
            <person name="Tunlid A."/>
        </authorList>
    </citation>
    <scope>NUCLEOTIDE SEQUENCE [LARGE SCALE GENOMIC DNA]</scope>
    <source>
        <strain evidence="2 3">CBS 406.79</strain>
    </source>
</reference>
<accession>A0A8H5HK62</accession>
<name>A0A8H5HK62_9AGAR</name>
<evidence type="ECO:0000256" key="1">
    <source>
        <dbReference type="SAM" id="MobiDB-lite"/>
    </source>
</evidence>
<dbReference type="AlphaFoldDB" id="A0A8H5HK62"/>
<proteinExistence type="predicted"/>
<comment type="caution">
    <text evidence="2">The sequence shown here is derived from an EMBL/GenBank/DDBJ whole genome shotgun (WGS) entry which is preliminary data.</text>
</comment>
<feature type="region of interest" description="Disordered" evidence="1">
    <location>
        <begin position="171"/>
        <end position="190"/>
    </location>
</feature>
<evidence type="ECO:0000313" key="2">
    <source>
        <dbReference type="EMBL" id="KAF5384596.1"/>
    </source>
</evidence>
<protein>
    <submittedName>
        <fullName evidence="2">Uncharacterized protein</fullName>
    </submittedName>
</protein>
<dbReference type="OrthoDB" id="3063716at2759"/>
<feature type="region of interest" description="Disordered" evidence="1">
    <location>
        <begin position="103"/>
        <end position="133"/>
    </location>
</feature>
<sequence>MLPRFVNPHLATLPTEKTSRASVFNDDLDSNDEQNQNVSDVEERVALLNYLHKRLLDSMDFVAETSKQKRKRIKLSEDSGHSQKLDSDPGVCLFKLTSETERPILLHPPHPKPPSCYREPSYEDSESEALKRQQRSQAVAVDFDWVLEESRKSQLPFPSWKSRVMHASISPAEAEASGAQPDRRHLPSPSPPLMIFQRLQSPRKTRPPVPSDTELLVYHPYKIGGPQHPDATNKPHKTVPTVDVVLR</sequence>
<feature type="region of interest" description="Disordered" evidence="1">
    <location>
        <begin position="17"/>
        <end position="39"/>
    </location>
</feature>
<dbReference type="EMBL" id="JAACJN010000042">
    <property type="protein sequence ID" value="KAF5384596.1"/>
    <property type="molecule type" value="Genomic_DNA"/>
</dbReference>
<organism evidence="2 3">
    <name type="scientific">Collybiopsis confluens</name>
    <dbReference type="NCBI Taxonomy" id="2823264"/>
    <lineage>
        <taxon>Eukaryota</taxon>
        <taxon>Fungi</taxon>
        <taxon>Dikarya</taxon>
        <taxon>Basidiomycota</taxon>
        <taxon>Agaricomycotina</taxon>
        <taxon>Agaricomycetes</taxon>
        <taxon>Agaricomycetidae</taxon>
        <taxon>Agaricales</taxon>
        <taxon>Marasmiineae</taxon>
        <taxon>Omphalotaceae</taxon>
        <taxon>Collybiopsis</taxon>
    </lineage>
</organism>
<evidence type="ECO:0000313" key="3">
    <source>
        <dbReference type="Proteomes" id="UP000518752"/>
    </source>
</evidence>
<dbReference type="Proteomes" id="UP000518752">
    <property type="component" value="Unassembled WGS sequence"/>
</dbReference>
<feature type="region of interest" description="Disordered" evidence="1">
    <location>
        <begin position="225"/>
        <end position="247"/>
    </location>
</feature>
<gene>
    <name evidence="2" type="ORF">D9757_007455</name>
</gene>
<keyword evidence="3" id="KW-1185">Reference proteome</keyword>